<evidence type="ECO:0000256" key="9">
    <source>
        <dbReference type="SAM" id="MobiDB-lite"/>
    </source>
</evidence>
<dbReference type="InterPro" id="IPR001015">
    <property type="entry name" value="Ferrochelatase"/>
</dbReference>
<feature type="binding site" evidence="7">
    <location>
        <position position="146"/>
    </location>
    <ligand>
        <name>Fe-coproporphyrin III</name>
        <dbReference type="ChEBI" id="CHEBI:68438"/>
    </ligand>
</feature>
<comment type="similarity">
    <text evidence="7 8">Belongs to the ferrochelatase family.</text>
</comment>
<evidence type="ECO:0000256" key="2">
    <source>
        <dbReference type="ARBA" id="ARBA00023004"/>
    </source>
</evidence>
<comment type="caution">
    <text evidence="7">Lacks conserved residue(s) required for the propagation of feature annotation.</text>
</comment>
<keyword evidence="4 7" id="KW-0456">Lyase</keyword>
<evidence type="ECO:0000256" key="1">
    <source>
        <dbReference type="ARBA" id="ARBA00004744"/>
    </source>
</evidence>
<evidence type="ECO:0000256" key="6">
    <source>
        <dbReference type="ARBA" id="ARBA00024536"/>
    </source>
</evidence>
<feature type="region of interest" description="Disordered" evidence="9">
    <location>
        <begin position="1"/>
        <end position="22"/>
    </location>
</feature>
<keyword evidence="5 7" id="KW-0627">Porphyrin biosynthesis</keyword>
<keyword evidence="2 7" id="KW-0408">Iron</keyword>
<dbReference type="PANTHER" id="PTHR11108:SF1">
    <property type="entry name" value="FERROCHELATASE, MITOCHONDRIAL"/>
    <property type="match status" value="1"/>
</dbReference>
<comment type="catalytic activity">
    <reaction evidence="6">
        <text>Fe-coproporphyrin III + 2 H(+) = coproporphyrin III + Fe(2+)</text>
        <dbReference type="Rhea" id="RHEA:49572"/>
        <dbReference type="ChEBI" id="CHEBI:15378"/>
        <dbReference type="ChEBI" id="CHEBI:29033"/>
        <dbReference type="ChEBI" id="CHEBI:68438"/>
        <dbReference type="ChEBI" id="CHEBI:131725"/>
        <dbReference type="EC" id="4.99.1.9"/>
    </reaction>
    <physiologicalReaction direction="right-to-left" evidence="6">
        <dbReference type="Rhea" id="RHEA:49574"/>
    </physiologicalReaction>
</comment>
<keyword evidence="11" id="KW-1185">Reference proteome</keyword>
<reference evidence="11" key="1">
    <citation type="journal article" date="2019" name="Int. J. Syst. Evol. Microbiol.">
        <title>The Global Catalogue of Microorganisms (GCM) 10K type strain sequencing project: providing services to taxonomists for standard genome sequencing and annotation.</title>
        <authorList>
            <consortium name="The Broad Institute Genomics Platform"/>
            <consortium name="The Broad Institute Genome Sequencing Center for Infectious Disease"/>
            <person name="Wu L."/>
            <person name="Ma J."/>
        </authorList>
    </citation>
    <scope>NUCLEOTIDE SEQUENCE [LARGE SCALE GENOMIC DNA]</scope>
    <source>
        <strain evidence="11">CCUG 57508</strain>
    </source>
</reference>
<accession>A0ABW3MTF0</accession>
<comment type="function">
    <text evidence="7">Involved in coproporphyrin-dependent heme b biosynthesis. Catalyzes the insertion of ferrous iron into coproporphyrin III to form Fe-coproporphyrin III.</text>
</comment>
<dbReference type="HAMAP" id="MF_00323">
    <property type="entry name" value="Ferrochelatase"/>
    <property type="match status" value="1"/>
</dbReference>
<keyword evidence="7" id="KW-0479">Metal-binding</keyword>
<dbReference type="Proteomes" id="UP001597046">
    <property type="component" value="Unassembled WGS sequence"/>
</dbReference>
<evidence type="ECO:0000256" key="8">
    <source>
        <dbReference type="RuleBase" id="RU004185"/>
    </source>
</evidence>
<comment type="pathway">
    <text evidence="1 7">Porphyrin-containing compound metabolism; protoheme biosynthesis.</text>
</comment>
<comment type="subcellular location">
    <subcellularLocation>
        <location evidence="7">Cytoplasm</location>
    </subcellularLocation>
</comment>
<keyword evidence="3 7" id="KW-0350">Heme biosynthesis</keyword>
<evidence type="ECO:0000256" key="4">
    <source>
        <dbReference type="ARBA" id="ARBA00023239"/>
    </source>
</evidence>
<dbReference type="Pfam" id="PF00762">
    <property type="entry name" value="Ferrochelatase"/>
    <property type="match status" value="1"/>
</dbReference>
<organism evidence="10 11">
    <name type="scientific">Terrabacter terrigena</name>
    <dbReference type="NCBI Taxonomy" id="574718"/>
    <lineage>
        <taxon>Bacteria</taxon>
        <taxon>Bacillati</taxon>
        <taxon>Actinomycetota</taxon>
        <taxon>Actinomycetes</taxon>
        <taxon>Micrococcales</taxon>
        <taxon>Intrasporangiaceae</taxon>
        <taxon>Terrabacter</taxon>
    </lineage>
</organism>
<dbReference type="NCBIfam" id="TIGR00109">
    <property type="entry name" value="hemH"/>
    <property type="match status" value="1"/>
</dbReference>
<dbReference type="InterPro" id="IPR033644">
    <property type="entry name" value="Ferrochelatase_C"/>
</dbReference>
<name>A0ABW3MTF0_9MICO</name>
<feature type="binding site" evidence="7">
    <location>
        <position position="208"/>
    </location>
    <ligand>
        <name>Fe(2+)</name>
        <dbReference type="ChEBI" id="CHEBI:29033"/>
    </ligand>
</feature>
<gene>
    <name evidence="10" type="primary">hemH</name>
    <name evidence="7" type="synonym">cpfC</name>
    <name evidence="10" type="ORF">ACFQ2V_06700</name>
</gene>
<sequence>MTDTPRTPDQPGTEAQQATTEKQGLAPYDVVLLLGFGGPEGPDEVMPFLRRVTAGRGIPDERLAEVGSHYDHFGGRSPINDQNRALIAALRGELDSRGITTPIVWGNRNSAPFIDDAFRAMHADGHRRVVALTTSAYSSYSSCRQYRENLADAAATVAEEGIELSVDKVAQYAPRPGFAAANLDELVRSLRALDGAPDHEIALLFVTHSIPEAMDDTSGPGDGEGNLYRRQHLALASELAQEAGTLLGRELTGELVFCSRSGPPTVPWLEPDVNDRLRELAAEGVRTAVVAPIGFVSDHMEVVYDLDTEAQQTADELGLRLVRVPTVGTSPVFVSDLADALLERAAEARGEPVPQFEGRRPSVCEPGCCPNLRQARPALCGSD</sequence>
<dbReference type="SUPFAM" id="SSF53800">
    <property type="entry name" value="Chelatase"/>
    <property type="match status" value="1"/>
</dbReference>
<feature type="binding site" evidence="7">
    <location>
        <position position="77"/>
    </location>
    <ligand>
        <name>Fe-coproporphyrin III</name>
        <dbReference type="ChEBI" id="CHEBI:68438"/>
    </ligand>
</feature>
<evidence type="ECO:0000313" key="11">
    <source>
        <dbReference type="Proteomes" id="UP001597046"/>
    </source>
</evidence>
<proteinExistence type="inferred from homology"/>
<dbReference type="PANTHER" id="PTHR11108">
    <property type="entry name" value="FERROCHELATASE"/>
    <property type="match status" value="1"/>
</dbReference>
<evidence type="ECO:0000313" key="10">
    <source>
        <dbReference type="EMBL" id="MFD1053987.1"/>
    </source>
</evidence>
<dbReference type="CDD" id="cd03411">
    <property type="entry name" value="Ferrochelatase_N"/>
    <property type="match status" value="1"/>
</dbReference>
<keyword evidence="7" id="KW-0963">Cytoplasm</keyword>
<dbReference type="CDD" id="cd00419">
    <property type="entry name" value="Ferrochelatase_C"/>
    <property type="match status" value="1"/>
</dbReference>
<feature type="binding site" evidence="7">
    <location>
        <position position="301"/>
    </location>
    <ligand>
        <name>Fe(2+)</name>
        <dbReference type="ChEBI" id="CHEBI:29033"/>
    </ligand>
</feature>
<feature type="compositionally biased region" description="Polar residues" evidence="9">
    <location>
        <begin position="13"/>
        <end position="22"/>
    </location>
</feature>
<dbReference type="InterPro" id="IPR033659">
    <property type="entry name" value="Ferrochelatase_N"/>
</dbReference>
<evidence type="ECO:0000256" key="3">
    <source>
        <dbReference type="ARBA" id="ARBA00023133"/>
    </source>
</evidence>
<evidence type="ECO:0000256" key="7">
    <source>
        <dbReference type="HAMAP-Rule" id="MF_00323"/>
    </source>
</evidence>
<dbReference type="RefSeq" id="WP_386051886.1">
    <property type="nucleotide sequence ID" value="NZ_JBHTKH010000003.1"/>
</dbReference>
<dbReference type="EMBL" id="JBHTKH010000003">
    <property type="protein sequence ID" value="MFD1053987.1"/>
    <property type="molecule type" value="Genomic_DNA"/>
</dbReference>
<evidence type="ECO:0000256" key="5">
    <source>
        <dbReference type="ARBA" id="ARBA00023244"/>
    </source>
</evidence>
<protein>
    <recommendedName>
        <fullName evidence="7">Coproporphyrin III ferrochelatase</fullName>
        <ecNumber evidence="7">4.99.1.9</ecNumber>
    </recommendedName>
</protein>
<dbReference type="Gene3D" id="3.40.50.1400">
    <property type="match status" value="2"/>
</dbReference>
<comment type="caution">
    <text evidence="10">The sequence shown here is derived from an EMBL/GenBank/DDBJ whole genome shotgun (WGS) entry which is preliminary data.</text>
</comment>
<dbReference type="EC" id="4.99.1.9" evidence="7"/>